<dbReference type="Proteomes" id="UP001500002">
    <property type="component" value="Unassembled WGS sequence"/>
</dbReference>
<gene>
    <name evidence="1" type="ORF">GCM10009749_02420</name>
</gene>
<dbReference type="RefSeq" id="WP_344292581.1">
    <property type="nucleotide sequence ID" value="NZ_BAAANJ010000001.1"/>
</dbReference>
<proteinExistence type="predicted"/>
<evidence type="ECO:0008006" key="3">
    <source>
        <dbReference type="Google" id="ProtNLM"/>
    </source>
</evidence>
<reference evidence="1 2" key="1">
    <citation type="journal article" date="2019" name="Int. J. Syst. Evol. Microbiol.">
        <title>The Global Catalogue of Microorganisms (GCM) 10K type strain sequencing project: providing services to taxonomists for standard genome sequencing and annotation.</title>
        <authorList>
            <consortium name="The Broad Institute Genomics Platform"/>
            <consortium name="The Broad Institute Genome Sequencing Center for Infectious Disease"/>
            <person name="Wu L."/>
            <person name="Ma J."/>
        </authorList>
    </citation>
    <scope>NUCLEOTIDE SEQUENCE [LARGE SCALE GENOMIC DNA]</scope>
    <source>
        <strain evidence="1 2">JCM 14322</strain>
    </source>
</reference>
<protein>
    <recommendedName>
        <fullName evidence="3">Uridine kinase</fullName>
    </recommendedName>
</protein>
<comment type="caution">
    <text evidence="1">The sequence shown here is derived from an EMBL/GenBank/DDBJ whole genome shotgun (WGS) entry which is preliminary data.</text>
</comment>
<dbReference type="EMBL" id="BAAANJ010000001">
    <property type="protein sequence ID" value="GAA1798304.1"/>
    <property type="molecule type" value="Genomic_DNA"/>
</dbReference>
<evidence type="ECO:0000313" key="1">
    <source>
        <dbReference type="EMBL" id="GAA1798304.1"/>
    </source>
</evidence>
<name>A0ABN2LTI0_9MICO</name>
<organism evidence="1 2">
    <name type="scientific">Agromyces neolithicus</name>
    <dbReference type="NCBI Taxonomy" id="269420"/>
    <lineage>
        <taxon>Bacteria</taxon>
        <taxon>Bacillati</taxon>
        <taxon>Actinomycetota</taxon>
        <taxon>Actinomycetes</taxon>
        <taxon>Micrococcales</taxon>
        <taxon>Microbacteriaceae</taxon>
        <taxon>Agromyces</taxon>
    </lineage>
</organism>
<keyword evidence="2" id="KW-1185">Reference proteome</keyword>
<accession>A0ABN2LTI0</accession>
<evidence type="ECO:0000313" key="2">
    <source>
        <dbReference type="Proteomes" id="UP001500002"/>
    </source>
</evidence>
<sequence>MPKPLTIQNRTEMLDGIVAEFLHNSPRGRRLIAVDGADEPRAARFADDLAERLEAAGQHTLRVSVGAVAEADLRATTVDPFRAGTMPGEEHDTVLVIDGRDLLTVSARGMWHFSLWTLAGDELPHAGASVIVDVTDDDAPLRYFYDYCALPPSAGDRTITARTA</sequence>